<proteinExistence type="predicted"/>
<reference evidence="2 3" key="1">
    <citation type="journal article" date="2020" name="BMC Genomics">
        <title>Intraspecific diversification of the crop wild relative Brassica cretica Lam. using demographic model selection.</title>
        <authorList>
            <person name="Kioukis A."/>
            <person name="Michalopoulou V.A."/>
            <person name="Briers L."/>
            <person name="Pirintsos S."/>
            <person name="Studholme D.J."/>
            <person name="Pavlidis P."/>
            <person name="Sarris P.F."/>
        </authorList>
    </citation>
    <scope>NUCLEOTIDE SEQUENCE [LARGE SCALE GENOMIC DNA]</scope>
    <source>
        <strain evidence="3">cv. PFS-1207/04</strain>
    </source>
</reference>
<gene>
    <name evidence="2" type="ORF">DY000_02063104</name>
</gene>
<dbReference type="EMBL" id="QGKV02001556">
    <property type="protein sequence ID" value="KAF3517539.1"/>
    <property type="molecule type" value="Genomic_DNA"/>
</dbReference>
<feature type="compositionally biased region" description="Basic and acidic residues" evidence="1">
    <location>
        <begin position="8"/>
        <end position="26"/>
    </location>
</feature>
<name>A0ABQ7AU71_BRACR</name>
<evidence type="ECO:0000256" key="1">
    <source>
        <dbReference type="SAM" id="MobiDB-lite"/>
    </source>
</evidence>
<organism evidence="2 3">
    <name type="scientific">Brassica cretica</name>
    <name type="common">Mustard</name>
    <dbReference type="NCBI Taxonomy" id="69181"/>
    <lineage>
        <taxon>Eukaryota</taxon>
        <taxon>Viridiplantae</taxon>
        <taxon>Streptophyta</taxon>
        <taxon>Embryophyta</taxon>
        <taxon>Tracheophyta</taxon>
        <taxon>Spermatophyta</taxon>
        <taxon>Magnoliopsida</taxon>
        <taxon>eudicotyledons</taxon>
        <taxon>Gunneridae</taxon>
        <taxon>Pentapetalae</taxon>
        <taxon>rosids</taxon>
        <taxon>malvids</taxon>
        <taxon>Brassicales</taxon>
        <taxon>Brassicaceae</taxon>
        <taxon>Brassiceae</taxon>
        <taxon>Brassica</taxon>
    </lineage>
</organism>
<evidence type="ECO:0000313" key="2">
    <source>
        <dbReference type="EMBL" id="KAF3517539.1"/>
    </source>
</evidence>
<feature type="region of interest" description="Disordered" evidence="1">
    <location>
        <begin position="1"/>
        <end position="26"/>
    </location>
</feature>
<keyword evidence="3" id="KW-1185">Reference proteome</keyword>
<comment type="caution">
    <text evidence="2">The sequence shown here is derived from an EMBL/GenBank/DDBJ whole genome shotgun (WGS) entry which is preliminary data.</text>
</comment>
<dbReference type="Proteomes" id="UP000266723">
    <property type="component" value="Unassembled WGS sequence"/>
</dbReference>
<evidence type="ECO:0000313" key="3">
    <source>
        <dbReference type="Proteomes" id="UP000266723"/>
    </source>
</evidence>
<sequence>MRQQQGDHVAEELDAEMNRGGDELGHNRYLTTTTMEKSKTTRSLISQCKLEYLIPRGRRRN</sequence>
<protein>
    <submittedName>
        <fullName evidence="2">Uncharacterized protein</fullName>
    </submittedName>
</protein>
<accession>A0ABQ7AU71</accession>